<comment type="caution">
    <text evidence="1">The sequence shown here is derived from an EMBL/GenBank/DDBJ whole genome shotgun (WGS) entry which is preliminary data.</text>
</comment>
<evidence type="ECO:0000313" key="2">
    <source>
        <dbReference type="Proteomes" id="UP000814128"/>
    </source>
</evidence>
<proteinExistence type="predicted"/>
<gene>
    <name evidence="1" type="ORF">K488DRAFT_73362</name>
</gene>
<reference evidence="1" key="1">
    <citation type="submission" date="2021-02" db="EMBL/GenBank/DDBJ databases">
        <authorList>
            <consortium name="DOE Joint Genome Institute"/>
            <person name="Ahrendt S."/>
            <person name="Looney B.P."/>
            <person name="Miyauchi S."/>
            <person name="Morin E."/>
            <person name="Drula E."/>
            <person name="Courty P.E."/>
            <person name="Chicoki N."/>
            <person name="Fauchery L."/>
            <person name="Kohler A."/>
            <person name="Kuo A."/>
            <person name="Labutti K."/>
            <person name="Pangilinan J."/>
            <person name="Lipzen A."/>
            <person name="Riley R."/>
            <person name="Andreopoulos W."/>
            <person name="He G."/>
            <person name="Johnson J."/>
            <person name="Barry K.W."/>
            <person name="Grigoriev I.V."/>
            <person name="Nagy L."/>
            <person name="Hibbett D."/>
            <person name="Henrissat B."/>
            <person name="Matheny P.B."/>
            <person name="Labbe J."/>
            <person name="Martin F."/>
        </authorList>
    </citation>
    <scope>NUCLEOTIDE SEQUENCE</scope>
    <source>
        <strain evidence="1">EC-137</strain>
    </source>
</reference>
<name>A0ACB8QBG2_9AGAM</name>
<dbReference type="EMBL" id="MU273711">
    <property type="protein sequence ID" value="KAI0028940.1"/>
    <property type="molecule type" value="Genomic_DNA"/>
</dbReference>
<keyword evidence="2" id="KW-1185">Reference proteome</keyword>
<protein>
    <submittedName>
        <fullName evidence="1">Uncharacterized protein</fullName>
    </submittedName>
</protein>
<accession>A0ACB8QBG2</accession>
<evidence type="ECO:0000313" key="1">
    <source>
        <dbReference type="EMBL" id="KAI0028940.1"/>
    </source>
</evidence>
<dbReference type="Proteomes" id="UP000814128">
    <property type="component" value="Unassembled WGS sequence"/>
</dbReference>
<organism evidence="1 2">
    <name type="scientific">Vararia minispora EC-137</name>
    <dbReference type="NCBI Taxonomy" id="1314806"/>
    <lineage>
        <taxon>Eukaryota</taxon>
        <taxon>Fungi</taxon>
        <taxon>Dikarya</taxon>
        <taxon>Basidiomycota</taxon>
        <taxon>Agaricomycotina</taxon>
        <taxon>Agaricomycetes</taxon>
        <taxon>Russulales</taxon>
        <taxon>Lachnocladiaceae</taxon>
        <taxon>Vararia</taxon>
    </lineage>
</organism>
<reference evidence="1" key="2">
    <citation type="journal article" date="2022" name="New Phytol.">
        <title>Evolutionary transition to the ectomycorrhizal habit in the genomes of a hyperdiverse lineage of mushroom-forming fungi.</title>
        <authorList>
            <person name="Looney B."/>
            <person name="Miyauchi S."/>
            <person name="Morin E."/>
            <person name="Drula E."/>
            <person name="Courty P.E."/>
            <person name="Kohler A."/>
            <person name="Kuo A."/>
            <person name="LaButti K."/>
            <person name="Pangilinan J."/>
            <person name="Lipzen A."/>
            <person name="Riley R."/>
            <person name="Andreopoulos W."/>
            <person name="He G."/>
            <person name="Johnson J."/>
            <person name="Nolan M."/>
            <person name="Tritt A."/>
            <person name="Barry K.W."/>
            <person name="Grigoriev I.V."/>
            <person name="Nagy L.G."/>
            <person name="Hibbett D."/>
            <person name="Henrissat B."/>
            <person name="Matheny P.B."/>
            <person name="Labbe J."/>
            <person name="Martin F.M."/>
        </authorList>
    </citation>
    <scope>NUCLEOTIDE SEQUENCE</scope>
    <source>
        <strain evidence="1">EC-137</strain>
    </source>
</reference>
<sequence length="722" mass="80179">MALCKWPVRWQLVGLLSVHSTTVVLEKMGQDPIDPTRSPHVCYCQAASWSTSAGWTRRRQSDSDSLGRSAPLTHYEAPKASCTSCSSIGFPVTFLRSRPIGGLPVVYSTLPQLRVTYMVDPGFYSSGGIVTGGRRRGAVTPSRQEVLLPNSVTIGFSRKPAFMLSPTKVLLYWAVYFPSETYVAFRCGGSERESHRGADVMETKEPASFDSATSKAFPIDHIPSEILLEMFFIDAARNEPAVITAVDACSGVLSVSHPCLPNFVRLSHVCRRWRSICLGSRYLWAKNVGIVPTEINTFLSRAGDTVPIDFRLTLARETYELEEKWPFHLWFPVNRLRSLEVNTGENSSDALALLDFVRWKHFPLLHTLSLRNSSGVRQPEGPPVSLSVHMPNLRHARLINFVLPLVAPSLVSLHIESILSSANDSLASLILNILRQSPLLHHLRIDATILPHIDSSTPTFHLSKLETLAIEDFERFQDILTLLKVIQIPLSTCLDLVPASQCGPDISYLSFVAGRVWQDRAPDGLNITCGNPAIFTFYSSRVPPVSALDVRPFPAASSHRRGSVQVTLRIGRSLFEIIGILDAVLHVDLSTISILSVDGRRTKRWREMLRAFPNVRTLYIAGTLASKTLHMLAQPPILGSTVLFPNLNTLCITTDAPEDEIFNIHAAVVVNGLSRRMNFIDASPRCVRFHPRVTMIIPVAGKKGKSSIEKRLEMLKQSIKFL</sequence>